<keyword evidence="5" id="KW-1185">Reference proteome</keyword>
<protein>
    <submittedName>
        <fullName evidence="4">Tyrosinase family protein</fullName>
    </submittedName>
</protein>
<evidence type="ECO:0000256" key="2">
    <source>
        <dbReference type="ARBA" id="ARBA00023008"/>
    </source>
</evidence>
<dbReference type="PANTHER" id="PTHR11474">
    <property type="entry name" value="TYROSINASE FAMILY MEMBER"/>
    <property type="match status" value="1"/>
</dbReference>
<reference evidence="4 5" key="1">
    <citation type="submission" date="2022-03" db="EMBL/GenBank/DDBJ databases">
        <title>Hymenobactersp. isolated from the air.</title>
        <authorList>
            <person name="Won M."/>
            <person name="Kwon S.-W."/>
        </authorList>
    </citation>
    <scope>NUCLEOTIDE SEQUENCE [LARGE SCALE GENOMIC DNA]</scope>
    <source>
        <strain evidence="4 5">KACC 22596</strain>
    </source>
</reference>
<dbReference type="Pfam" id="PF00264">
    <property type="entry name" value="Tyrosinase"/>
    <property type="match status" value="1"/>
</dbReference>
<keyword evidence="1" id="KW-0479">Metal-binding</keyword>
<sequence length="549" mass="59201">MANAQYVRNNAWNSGGTFDNEDLLWYAKGVGRMMSRPIADPQSWWFYAAIHGEYANPNTAWYKEYAPNGVFPAWSAVVAPPAFATTPLPSAEVMTQYWNQCQHGSWYFAPWHRGYLLSLEAQLRQDIVDQGGPATWALPYWDYFGNNGSQFPMPPALKQPTLPDNTPNPLFFTMRYGPNGDDNIFVPTPASNDPNPSMGEVTDTSLNDTVYTYTGTGSQIIPGFGGPATTFSHSGAHHGGLESNPHDLVHAYVGGQPNGPEGQSLYGLMGDPNTAGLDPVFYLHHCNIDRMWASWNAAGNANPTDPAWLQGPTPQFAMPGPNGQPWVYTPAEMQALDSLNYSYQELTPVPVGPSPVAARLLKLGATPQAAAALAPAPGTEPKTTATELMGASANNLRVQGTGISAPVRFDPSVQAKSAARLKSFSDSVANAQVSTPALPDRVFLKLENITGDSEATIFNVYVESREDTDPAVFAGTIALFGLRLASLADGKHGGEGLTFTLNITPIVDQLHLTNNFTASELSVRLVPNKPLAPGKEVQVGRISVYRQAF</sequence>
<dbReference type="InterPro" id="IPR002227">
    <property type="entry name" value="Tyrosinase_Cu-bd"/>
</dbReference>
<dbReference type="Pfam" id="PF25271">
    <property type="entry name" value="DUF7868"/>
    <property type="match status" value="1"/>
</dbReference>
<dbReference type="RefSeq" id="WP_243516392.1">
    <property type="nucleotide sequence ID" value="NZ_CP094534.1"/>
</dbReference>
<name>A0ABY4B7H4_9BACT</name>
<gene>
    <name evidence="4" type="ORF">MTP16_04845</name>
</gene>
<evidence type="ECO:0000259" key="3">
    <source>
        <dbReference type="PROSITE" id="PS00498"/>
    </source>
</evidence>
<dbReference type="InterPro" id="IPR057190">
    <property type="entry name" value="DUF7868"/>
</dbReference>
<organism evidence="4 5">
    <name type="scientific">Hymenobacter monticola</name>
    <dbReference type="NCBI Taxonomy" id="1705399"/>
    <lineage>
        <taxon>Bacteria</taxon>
        <taxon>Pseudomonadati</taxon>
        <taxon>Bacteroidota</taxon>
        <taxon>Cytophagia</taxon>
        <taxon>Cytophagales</taxon>
        <taxon>Hymenobacteraceae</taxon>
        <taxon>Hymenobacter</taxon>
    </lineage>
</organism>
<dbReference type="InterPro" id="IPR008922">
    <property type="entry name" value="Di-copper_centre_dom_sf"/>
</dbReference>
<keyword evidence="2" id="KW-0186">Copper</keyword>
<evidence type="ECO:0000256" key="1">
    <source>
        <dbReference type="ARBA" id="ARBA00022723"/>
    </source>
</evidence>
<dbReference type="InterPro" id="IPR050316">
    <property type="entry name" value="Tyrosinase/Hemocyanin"/>
</dbReference>
<dbReference type="PROSITE" id="PS00498">
    <property type="entry name" value="TYROSINASE_2"/>
    <property type="match status" value="1"/>
</dbReference>
<feature type="domain" description="Tyrosinase copper-binding" evidence="3">
    <location>
        <begin position="278"/>
        <end position="289"/>
    </location>
</feature>
<dbReference type="PANTHER" id="PTHR11474:SF76">
    <property type="entry name" value="SHKT DOMAIN-CONTAINING PROTEIN"/>
    <property type="match status" value="1"/>
</dbReference>
<dbReference type="EMBL" id="CP094534">
    <property type="protein sequence ID" value="UOE34980.1"/>
    <property type="molecule type" value="Genomic_DNA"/>
</dbReference>
<accession>A0ABY4B7H4</accession>
<evidence type="ECO:0000313" key="5">
    <source>
        <dbReference type="Proteomes" id="UP000831390"/>
    </source>
</evidence>
<dbReference type="Proteomes" id="UP000831390">
    <property type="component" value="Chromosome"/>
</dbReference>
<dbReference type="PRINTS" id="PR00092">
    <property type="entry name" value="TYROSINASE"/>
</dbReference>
<dbReference type="SUPFAM" id="SSF48056">
    <property type="entry name" value="Di-copper centre-containing domain"/>
    <property type="match status" value="1"/>
</dbReference>
<proteinExistence type="predicted"/>
<dbReference type="Gene3D" id="1.10.1280.10">
    <property type="entry name" value="Di-copper center containing domain from catechol oxidase"/>
    <property type="match status" value="1"/>
</dbReference>
<evidence type="ECO:0000313" key="4">
    <source>
        <dbReference type="EMBL" id="UOE34980.1"/>
    </source>
</evidence>